<accession>X1S6K7</accession>
<protein>
    <submittedName>
        <fullName evidence="1">Uncharacterized protein</fullName>
    </submittedName>
</protein>
<dbReference type="AlphaFoldDB" id="X1S6K7"/>
<evidence type="ECO:0000313" key="1">
    <source>
        <dbReference type="EMBL" id="GAI74756.1"/>
    </source>
</evidence>
<reference evidence="1" key="1">
    <citation type="journal article" date="2014" name="Front. Microbiol.">
        <title>High frequency of phylogenetically diverse reductive dehalogenase-homologous genes in deep subseafloor sedimentary metagenomes.</title>
        <authorList>
            <person name="Kawai M."/>
            <person name="Futagami T."/>
            <person name="Toyoda A."/>
            <person name="Takaki Y."/>
            <person name="Nishi S."/>
            <person name="Hori S."/>
            <person name="Arai W."/>
            <person name="Tsubouchi T."/>
            <person name="Morono Y."/>
            <person name="Uchiyama I."/>
            <person name="Ito T."/>
            <person name="Fujiyama A."/>
            <person name="Inagaki F."/>
            <person name="Takami H."/>
        </authorList>
    </citation>
    <scope>NUCLEOTIDE SEQUENCE</scope>
    <source>
        <strain evidence="1">Expedition CK06-06</strain>
    </source>
</reference>
<name>X1S6K7_9ZZZZ</name>
<comment type="caution">
    <text evidence="1">The sequence shown here is derived from an EMBL/GenBank/DDBJ whole genome shotgun (WGS) entry which is preliminary data.</text>
</comment>
<organism evidence="1">
    <name type="scientific">marine sediment metagenome</name>
    <dbReference type="NCBI Taxonomy" id="412755"/>
    <lineage>
        <taxon>unclassified sequences</taxon>
        <taxon>metagenomes</taxon>
        <taxon>ecological metagenomes</taxon>
    </lineage>
</organism>
<proteinExistence type="predicted"/>
<dbReference type="EMBL" id="BARW01008985">
    <property type="protein sequence ID" value="GAI74756.1"/>
    <property type="molecule type" value="Genomic_DNA"/>
</dbReference>
<sequence>MMLTDTNQDEQCTICWSMIFNGDERCIVHHDDGDRLSCILCGAAAERSGWCISV</sequence>
<gene>
    <name evidence="1" type="ORF">S12H4_18229</name>
</gene>